<reference evidence="3" key="1">
    <citation type="submission" date="2016-06" db="EMBL/GenBank/DDBJ databases">
        <title>Parallel loss of symbiosis genes in relatives of nitrogen-fixing non-legume Parasponia.</title>
        <authorList>
            <person name="Van Velzen R."/>
            <person name="Holmer R."/>
            <person name="Bu F."/>
            <person name="Rutten L."/>
            <person name="Van Zeijl A."/>
            <person name="Liu W."/>
            <person name="Santuari L."/>
            <person name="Cao Q."/>
            <person name="Sharma T."/>
            <person name="Shen D."/>
            <person name="Roswanjaya Y."/>
            <person name="Wardhani T."/>
            <person name="Kalhor M.S."/>
            <person name="Jansen J."/>
            <person name="Van den Hoogen J."/>
            <person name="Gungor B."/>
            <person name="Hartog M."/>
            <person name="Hontelez J."/>
            <person name="Verver J."/>
            <person name="Yang W.-C."/>
            <person name="Schijlen E."/>
            <person name="Repin R."/>
            <person name="Schilthuizen M."/>
            <person name="Schranz E."/>
            <person name="Heidstra R."/>
            <person name="Miyata K."/>
            <person name="Fedorova E."/>
            <person name="Kohlen W."/>
            <person name="Bisseling T."/>
            <person name="Smit S."/>
            <person name="Geurts R."/>
        </authorList>
    </citation>
    <scope>NUCLEOTIDE SEQUENCE [LARGE SCALE GENOMIC DNA]</scope>
    <source>
        <strain evidence="3">cv. WU1-14</strain>
    </source>
</reference>
<evidence type="ECO:0000313" key="3">
    <source>
        <dbReference type="Proteomes" id="UP000237105"/>
    </source>
</evidence>
<organism evidence="2 3">
    <name type="scientific">Parasponia andersonii</name>
    <name type="common">Sponia andersonii</name>
    <dbReference type="NCBI Taxonomy" id="3476"/>
    <lineage>
        <taxon>Eukaryota</taxon>
        <taxon>Viridiplantae</taxon>
        <taxon>Streptophyta</taxon>
        <taxon>Embryophyta</taxon>
        <taxon>Tracheophyta</taxon>
        <taxon>Spermatophyta</taxon>
        <taxon>Magnoliopsida</taxon>
        <taxon>eudicotyledons</taxon>
        <taxon>Gunneridae</taxon>
        <taxon>Pentapetalae</taxon>
        <taxon>rosids</taxon>
        <taxon>fabids</taxon>
        <taxon>Rosales</taxon>
        <taxon>Cannabaceae</taxon>
        <taxon>Parasponia</taxon>
    </lineage>
</organism>
<keyword evidence="3" id="KW-1185">Reference proteome</keyword>
<keyword evidence="1" id="KW-1133">Transmembrane helix</keyword>
<sequence length="119" mass="14010">RAKQMGYWLLLHYLLLFKKKKNVYFCDYVFHIINNYILFEKGSAGQPDLSDVIESVYILSGPWSCHCQVHQGSPVRPPTPYKPRRLLHFFPFIHSFVRIAYLAYIILYFFSTSSLSLSL</sequence>
<keyword evidence="1" id="KW-0472">Membrane</keyword>
<feature type="transmembrane region" description="Helical" evidence="1">
    <location>
        <begin position="86"/>
        <end position="110"/>
    </location>
</feature>
<comment type="caution">
    <text evidence="2">The sequence shown here is derived from an EMBL/GenBank/DDBJ whole genome shotgun (WGS) entry which is preliminary data.</text>
</comment>
<dbReference type="EMBL" id="JXTB01000092">
    <property type="protein sequence ID" value="PON64896.1"/>
    <property type="molecule type" value="Genomic_DNA"/>
</dbReference>
<protein>
    <submittedName>
        <fullName evidence="2">Uncharacterized protein</fullName>
    </submittedName>
</protein>
<evidence type="ECO:0000256" key="1">
    <source>
        <dbReference type="SAM" id="Phobius"/>
    </source>
</evidence>
<proteinExistence type="predicted"/>
<dbReference type="AlphaFoldDB" id="A0A2P5CV97"/>
<keyword evidence="1" id="KW-0812">Transmembrane</keyword>
<evidence type="ECO:0000313" key="2">
    <source>
        <dbReference type="EMBL" id="PON64896.1"/>
    </source>
</evidence>
<accession>A0A2P5CV97</accession>
<name>A0A2P5CV97_PARAD</name>
<dbReference type="Proteomes" id="UP000237105">
    <property type="component" value="Unassembled WGS sequence"/>
</dbReference>
<feature type="non-terminal residue" evidence="2">
    <location>
        <position position="1"/>
    </location>
</feature>
<gene>
    <name evidence="2" type="ORF">PanWU01x14_120730</name>
</gene>